<dbReference type="KEGG" id="sqz:FQU76_08240"/>
<gene>
    <name evidence="2" type="ORF">FQU76_08240</name>
</gene>
<proteinExistence type="predicted"/>
<evidence type="ECO:0000313" key="2">
    <source>
        <dbReference type="EMBL" id="QDY80851.1"/>
    </source>
</evidence>
<evidence type="ECO:0000313" key="3">
    <source>
        <dbReference type="Proteomes" id="UP000320580"/>
    </source>
</evidence>
<accession>A0A5B8JLS7</accession>
<dbReference type="OrthoDB" id="4337641at2"/>
<keyword evidence="1" id="KW-0472">Membrane</keyword>
<feature type="transmembrane region" description="Helical" evidence="1">
    <location>
        <begin position="55"/>
        <end position="73"/>
    </location>
</feature>
<reference evidence="2 3" key="1">
    <citation type="submission" date="2019-07" db="EMBL/GenBank/DDBJ databases">
        <authorList>
            <person name="Zhu P."/>
        </authorList>
    </citation>
    <scope>NUCLEOTIDE SEQUENCE [LARGE SCALE GENOMIC DNA]</scope>
    <source>
        <strain evidence="2 3">SSL-25</strain>
    </source>
</reference>
<dbReference type="Proteomes" id="UP000320580">
    <property type="component" value="Chromosome"/>
</dbReference>
<keyword evidence="1" id="KW-1133">Transmembrane helix</keyword>
<keyword evidence="3" id="KW-1185">Reference proteome</keyword>
<keyword evidence="1" id="KW-0812">Transmembrane</keyword>
<dbReference type="EMBL" id="CP042266">
    <property type="protein sequence ID" value="QDY80851.1"/>
    <property type="molecule type" value="Genomic_DNA"/>
</dbReference>
<sequence>MRSVAYERCPRVLVRLLVHEVRSLHSVWLWLRRRRDGIGAGDHAAGYNAAQNAMMWSWIGLSVVETVALAFLIPWPPVHLALLCLGVYGTVLMVGMQAANVVRPHVAGADGSLRLRYGALFDLRIPAEHILRVRAELRCPTGALLGVHEDGSLDLIVSGQTTVAVDLASPVPYTRPLGRTGTVRTTVRFHADDPGALIAALRDGDRPLSRG</sequence>
<organism evidence="2 3">
    <name type="scientific">Streptomyces qinzhouensis</name>
    <dbReference type="NCBI Taxonomy" id="2599401"/>
    <lineage>
        <taxon>Bacteria</taxon>
        <taxon>Bacillati</taxon>
        <taxon>Actinomycetota</taxon>
        <taxon>Actinomycetes</taxon>
        <taxon>Kitasatosporales</taxon>
        <taxon>Streptomycetaceae</taxon>
        <taxon>Streptomyces</taxon>
    </lineage>
</organism>
<dbReference type="AlphaFoldDB" id="A0A5B8JLS7"/>
<evidence type="ECO:0000256" key="1">
    <source>
        <dbReference type="SAM" id="Phobius"/>
    </source>
</evidence>
<feature type="transmembrane region" description="Helical" evidence="1">
    <location>
        <begin position="80"/>
        <end position="99"/>
    </location>
</feature>
<name>A0A5B8JLS7_9ACTN</name>
<protein>
    <submittedName>
        <fullName evidence="2">Uncharacterized protein</fullName>
    </submittedName>
</protein>